<keyword evidence="2" id="KW-1185">Reference proteome</keyword>
<evidence type="ECO:0000313" key="2">
    <source>
        <dbReference type="Proteomes" id="UP000735302"/>
    </source>
</evidence>
<dbReference type="AlphaFoldDB" id="A0AAV3Y3W9"/>
<evidence type="ECO:0000313" key="1">
    <source>
        <dbReference type="EMBL" id="GFN77734.1"/>
    </source>
</evidence>
<proteinExistence type="predicted"/>
<sequence>MVWVFVYSQSTTKRSQAFKRQSDQGASGGARIRDRGVLADLRADLLSIVPPLAPSKWRAKLDTSLEWISVYVYSLVLQHTVYTSRRIEGRHSSGRQRITFIETLILKSWAINKDSNNNFMRLTEYRFDFEWRTMIANVFSRKGD</sequence>
<organism evidence="1 2">
    <name type="scientific">Plakobranchus ocellatus</name>
    <dbReference type="NCBI Taxonomy" id="259542"/>
    <lineage>
        <taxon>Eukaryota</taxon>
        <taxon>Metazoa</taxon>
        <taxon>Spiralia</taxon>
        <taxon>Lophotrochozoa</taxon>
        <taxon>Mollusca</taxon>
        <taxon>Gastropoda</taxon>
        <taxon>Heterobranchia</taxon>
        <taxon>Euthyneura</taxon>
        <taxon>Panpulmonata</taxon>
        <taxon>Sacoglossa</taxon>
        <taxon>Placobranchoidea</taxon>
        <taxon>Plakobranchidae</taxon>
        <taxon>Plakobranchus</taxon>
    </lineage>
</organism>
<reference evidence="1 2" key="1">
    <citation type="journal article" date="2021" name="Elife">
        <title>Chloroplast acquisition without the gene transfer in kleptoplastic sea slugs, Plakobranchus ocellatus.</title>
        <authorList>
            <person name="Maeda T."/>
            <person name="Takahashi S."/>
            <person name="Yoshida T."/>
            <person name="Shimamura S."/>
            <person name="Takaki Y."/>
            <person name="Nagai Y."/>
            <person name="Toyoda A."/>
            <person name="Suzuki Y."/>
            <person name="Arimoto A."/>
            <person name="Ishii H."/>
            <person name="Satoh N."/>
            <person name="Nishiyama T."/>
            <person name="Hasebe M."/>
            <person name="Maruyama T."/>
            <person name="Minagawa J."/>
            <person name="Obokata J."/>
            <person name="Shigenobu S."/>
        </authorList>
    </citation>
    <scope>NUCLEOTIDE SEQUENCE [LARGE SCALE GENOMIC DNA]</scope>
</reference>
<name>A0AAV3Y3W9_9GAST</name>
<dbReference type="EMBL" id="BLXT01000501">
    <property type="protein sequence ID" value="GFN77734.1"/>
    <property type="molecule type" value="Genomic_DNA"/>
</dbReference>
<gene>
    <name evidence="1" type="ORF">PoB_000424000</name>
</gene>
<protein>
    <submittedName>
        <fullName evidence="1">Uncharacterized protein</fullName>
    </submittedName>
</protein>
<accession>A0AAV3Y3W9</accession>
<dbReference type="Proteomes" id="UP000735302">
    <property type="component" value="Unassembled WGS sequence"/>
</dbReference>
<comment type="caution">
    <text evidence="1">The sequence shown here is derived from an EMBL/GenBank/DDBJ whole genome shotgun (WGS) entry which is preliminary data.</text>
</comment>